<dbReference type="EMBL" id="BGPR01050393">
    <property type="protein sequence ID" value="GBO27400.1"/>
    <property type="molecule type" value="Genomic_DNA"/>
</dbReference>
<evidence type="ECO:0000313" key="2">
    <source>
        <dbReference type="EMBL" id="GBO27400.1"/>
    </source>
</evidence>
<dbReference type="EMBL" id="BGPR01050390">
    <property type="protein sequence ID" value="GBO27397.1"/>
    <property type="molecule type" value="Genomic_DNA"/>
</dbReference>
<evidence type="ECO:0000313" key="3">
    <source>
        <dbReference type="Proteomes" id="UP000499080"/>
    </source>
</evidence>
<comment type="caution">
    <text evidence="2">The sequence shown here is derived from an EMBL/GenBank/DDBJ whole genome shotgun (WGS) entry which is preliminary data.</text>
</comment>
<keyword evidence="3" id="KW-1185">Reference proteome</keyword>
<organism evidence="2 3">
    <name type="scientific">Araneus ventricosus</name>
    <name type="common">Orbweaver spider</name>
    <name type="synonym">Epeira ventricosa</name>
    <dbReference type="NCBI Taxonomy" id="182803"/>
    <lineage>
        <taxon>Eukaryota</taxon>
        <taxon>Metazoa</taxon>
        <taxon>Ecdysozoa</taxon>
        <taxon>Arthropoda</taxon>
        <taxon>Chelicerata</taxon>
        <taxon>Arachnida</taxon>
        <taxon>Araneae</taxon>
        <taxon>Araneomorphae</taxon>
        <taxon>Entelegynae</taxon>
        <taxon>Araneoidea</taxon>
        <taxon>Araneidae</taxon>
        <taxon>Araneus</taxon>
    </lineage>
</organism>
<dbReference type="Proteomes" id="UP000499080">
    <property type="component" value="Unassembled WGS sequence"/>
</dbReference>
<sequence length="57" mass="6625">VYVINKMLQSENMDVFSTVEMIDKTRQAMVEIRSDKKFQQALVDERDLCNSIGINKT</sequence>
<feature type="non-terminal residue" evidence="2">
    <location>
        <position position="1"/>
    </location>
</feature>
<evidence type="ECO:0000313" key="1">
    <source>
        <dbReference type="EMBL" id="GBO27397.1"/>
    </source>
</evidence>
<name>A0A4Y2VU44_ARAVE</name>
<proteinExistence type="predicted"/>
<reference evidence="2 3" key="1">
    <citation type="journal article" date="2019" name="Sci. Rep.">
        <title>Orb-weaving spider Araneus ventricosus genome elucidates the spidroin gene catalogue.</title>
        <authorList>
            <person name="Kono N."/>
            <person name="Nakamura H."/>
            <person name="Ohtoshi R."/>
            <person name="Moran D.A.P."/>
            <person name="Shinohara A."/>
            <person name="Yoshida Y."/>
            <person name="Fujiwara M."/>
            <person name="Mori M."/>
            <person name="Tomita M."/>
            <person name="Arakawa K."/>
        </authorList>
    </citation>
    <scope>NUCLEOTIDE SEQUENCE [LARGE SCALE GENOMIC DNA]</scope>
</reference>
<accession>A0A4Y2VU44</accession>
<dbReference type="OrthoDB" id="6694091at2759"/>
<protein>
    <submittedName>
        <fullName evidence="2">Uncharacterized protein</fullName>
    </submittedName>
</protein>
<gene>
    <name evidence="2" type="ORF">AVEN_20292_1</name>
    <name evidence="1" type="ORF">AVEN_257161_1</name>
</gene>
<dbReference type="AlphaFoldDB" id="A0A4Y2VU44"/>